<dbReference type="RefSeq" id="WP_220138751.1">
    <property type="nucleotide sequence ID" value="NZ_CP059322.2"/>
</dbReference>
<accession>A0A7L6BEE2</accession>
<sequence>MDETPTEPDLSYIANVTRVRAAAGVILRDQAGRVLVVHPTYKDVWEIPGGMVEAGESPADACAREIREELGLSMPTGALLCVDWVPPSPPWDGGLMFVFDDGVLTPNQVATMRLCPDELDQFDFIEPERLGDVLIPRLARRVAAAVTAVGRGGVYLENGTAPSTRERAGLTR</sequence>
<dbReference type="PROSITE" id="PS51462">
    <property type="entry name" value="NUDIX"/>
    <property type="match status" value="1"/>
</dbReference>
<dbReference type="GO" id="GO:0016787">
    <property type="term" value="F:hydrolase activity"/>
    <property type="evidence" value="ECO:0007669"/>
    <property type="project" value="UniProtKB-KW"/>
</dbReference>
<protein>
    <submittedName>
        <fullName evidence="7">NUDIX hydrolase</fullName>
        <ecNumber evidence="7">3.6.-.-</ecNumber>
    </submittedName>
</protein>
<dbReference type="CDD" id="cd18876">
    <property type="entry name" value="NUDIX_Hydrolase"/>
    <property type="match status" value="1"/>
</dbReference>
<dbReference type="PANTHER" id="PTHR43046:SF12">
    <property type="entry name" value="GDP-MANNOSE MANNOSYL HYDROLASE"/>
    <property type="match status" value="1"/>
</dbReference>
<dbReference type="InterPro" id="IPR015797">
    <property type="entry name" value="NUDIX_hydrolase-like_dom_sf"/>
</dbReference>
<evidence type="ECO:0000313" key="7">
    <source>
        <dbReference type="EMBL" id="QLQ40323.2"/>
    </source>
</evidence>
<comment type="cofactor">
    <cofactor evidence="1">
        <name>Mg(2+)</name>
        <dbReference type="ChEBI" id="CHEBI:18420"/>
    </cofactor>
</comment>
<dbReference type="InterPro" id="IPR020476">
    <property type="entry name" value="Nudix_hydrolase"/>
</dbReference>
<evidence type="ECO:0000256" key="1">
    <source>
        <dbReference type="ARBA" id="ARBA00001946"/>
    </source>
</evidence>
<dbReference type="Gene3D" id="3.90.79.10">
    <property type="entry name" value="Nucleoside Triphosphate Pyrophosphohydrolase"/>
    <property type="match status" value="1"/>
</dbReference>
<reference evidence="7 8" key="2">
    <citation type="journal article" date="2021" name="Mar. Drugs">
        <title>A New Micromonospora Strain with Antibiotic Activity Isolated from the Microbiome of a Mid-Atlantic Deep-Sea Sponge.</title>
        <authorList>
            <person name="Back C.R."/>
            <person name="Stennett H.L."/>
            <person name="Williams S.E."/>
            <person name="Wang L."/>
            <person name="Ojeda Gomez J."/>
            <person name="Abdulle O.M."/>
            <person name="Duffy T."/>
            <person name="Neal C."/>
            <person name="Mantell J."/>
            <person name="Jepson M.A."/>
            <person name="Hendry K.R."/>
            <person name="Powell D."/>
            <person name="Stach J.E.M."/>
            <person name="Essex-Lopresti A.E."/>
            <person name="Willis C.L."/>
            <person name="Curnow P."/>
            <person name="Race P.R."/>
        </authorList>
    </citation>
    <scope>NUCLEOTIDE SEQUENCE [LARGE SCALE GENOMIC DNA]</scope>
    <source>
        <strain evidence="7 8">28ISP2-46</strain>
    </source>
</reference>
<name>A0A7L6BEE2_9ACTN</name>
<evidence type="ECO:0000256" key="5">
    <source>
        <dbReference type="RuleBase" id="RU003476"/>
    </source>
</evidence>
<keyword evidence="3 5" id="KW-0378">Hydrolase</keyword>
<proteinExistence type="inferred from homology"/>
<organism evidence="7 8">
    <name type="scientific">Micromonospora robiginosa</name>
    <dbReference type="NCBI Taxonomy" id="2749844"/>
    <lineage>
        <taxon>Bacteria</taxon>
        <taxon>Bacillati</taxon>
        <taxon>Actinomycetota</taxon>
        <taxon>Actinomycetes</taxon>
        <taxon>Micromonosporales</taxon>
        <taxon>Micromonosporaceae</taxon>
        <taxon>Micromonospora</taxon>
    </lineage>
</organism>
<keyword evidence="4" id="KW-0460">Magnesium</keyword>
<evidence type="ECO:0000259" key="6">
    <source>
        <dbReference type="PROSITE" id="PS51462"/>
    </source>
</evidence>
<dbReference type="PROSITE" id="PS00893">
    <property type="entry name" value="NUDIX_BOX"/>
    <property type="match status" value="1"/>
</dbReference>
<dbReference type="KEGG" id="mfeu:H1D33_12860"/>
<comment type="similarity">
    <text evidence="2 5">Belongs to the Nudix hydrolase family.</text>
</comment>
<evidence type="ECO:0000313" key="8">
    <source>
        <dbReference type="Proteomes" id="UP000510844"/>
    </source>
</evidence>
<dbReference type="Proteomes" id="UP000510844">
    <property type="component" value="Chromosome"/>
</dbReference>
<dbReference type="EMBL" id="CP059322">
    <property type="protein sequence ID" value="QLQ40323.2"/>
    <property type="molecule type" value="Genomic_DNA"/>
</dbReference>
<dbReference type="PANTHER" id="PTHR43046">
    <property type="entry name" value="GDP-MANNOSE MANNOSYL HYDROLASE"/>
    <property type="match status" value="1"/>
</dbReference>
<dbReference type="InterPro" id="IPR020084">
    <property type="entry name" value="NUDIX_hydrolase_CS"/>
</dbReference>
<evidence type="ECO:0000256" key="3">
    <source>
        <dbReference type="ARBA" id="ARBA00022801"/>
    </source>
</evidence>
<evidence type="ECO:0000256" key="2">
    <source>
        <dbReference type="ARBA" id="ARBA00005582"/>
    </source>
</evidence>
<reference evidence="8" key="1">
    <citation type="submission" date="2020-07" db="EMBL/GenBank/DDBJ databases">
        <title>A new Micromonospora strain with potent antibiotic activity isolated from the microbiome of a mid-Atlantic deep-sea sponge.</title>
        <authorList>
            <person name="Back C.R."/>
            <person name="Stennett H.L."/>
            <person name="Williams S.E."/>
            <person name="Wang L."/>
            <person name="Ojeda Gomez J."/>
            <person name="Abdulle O.M."/>
            <person name="Duffy T."/>
            <person name="Hendry K.R."/>
            <person name="Powell D."/>
            <person name="Stach J.E."/>
            <person name="Essex-Lopresti A.E."/>
            <person name="Willis C.L."/>
            <person name="Curnow P."/>
            <person name="Race P.R."/>
        </authorList>
    </citation>
    <scope>NUCLEOTIDE SEQUENCE [LARGE SCALE GENOMIC DNA]</scope>
    <source>
        <strain evidence="8">28ISP2-46</strain>
    </source>
</reference>
<dbReference type="PRINTS" id="PR00502">
    <property type="entry name" value="NUDIXFAMILY"/>
</dbReference>
<evidence type="ECO:0000256" key="4">
    <source>
        <dbReference type="ARBA" id="ARBA00022842"/>
    </source>
</evidence>
<dbReference type="EC" id="3.6.-.-" evidence="7"/>
<gene>
    <name evidence="7" type="ORF">H1D33_12860</name>
</gene>
<dbReference type="InterPro" id="IPR000086">
    <property type="entry name" value="NUDIX_hydrolase_dom"/>
</dbReference>
<dbReference type="AlphaFoldDB" id="A0A7L6BEE2"/>
<dbReference type="Pfam" id="PF00293">
    <property type="entry name" value="NUDIX"/>
    <property type="match status" value="1"/>
</dbReference>
<dbReference type="SUPFAM" id="SSF55811">
    <property type="entry name" value="Nudix"/>
    <property type="match status" value="1"/>
</dbReference>
<keyword evidence="8" id="KW-1185">Reference proteome</keyword>
<feature type="domain" description="Nudix hydrolase" evidence="6">
    <location>
        <begin position="17"/>
        <end position="148"/>
    </location>
</feature>